<dbReference type="EMBL" id="JBEHZE010000001">
    <property type="protein sequence ID" value="MEX6632189.1"/>
    <property type="molecule type" value="Genomic_DNA"/>
</dbReference>
<gene>
    <name evidence="2" type="ORF">ABFZ84_01375</name>
</gene>
<evidence type="ECO:0000313" key="3">
    <source>
        <dbReference type="Proteomes" id="UP001560685"/>
    </source>
</evidence>
<sequence>MERILAVAGISFFAGAAIVGTLQLVARVAHAKGLNPPRWMTDIGTLSVSVRLRSGLIILVTSFFAEPFLSNWPFFKWLLGTTEAAQ</sequence>
<evidence type="ECO:0000313" key="2">
    <source>
        <dbReference type="EMBL" id="MEX6632189.1"/>
    </source>
</evidence>
<keyword evidence="1" id="KW-0472">Membrane</keyword>
<reference evidence="2 3" key="1">
    <citation type="submission" date="2024-05" db="EMBL/GenBank/DDBJ databases">
        <title>Three bacterial strains, DH-69, EH-24, and ECK-19 isolated from coastal sediments.</title>
        <authorList>
            <person name="Ye Y.-Q."/>
            <person name="Du Z.-J."/>
        </authorList>
    </citation>
    <scope>NUCLEOTIDE SEQUENCE [LARGE SCALE GENOMIC DNA]</scope>
    <source>
        <strain evidence="2 3">ECK-19</strain>
    </source>
</reference>
<accession>A0ABV3Z2E5</accession>
<evidence type="ECO:0000256" key="1">
    <source>
        <dbReference type="SAM" id="Phobius"/>
    </source>
</evidence>
<feature type="transmembrane region" description="Helical" evidence="1">
    <location>
        <begin position="55"/>
        <end position="75"/>
    </location>
</feature>
<comment type="caution">
    <text evidence="2">The sequence shown here is derived from an EMBL/GenBank/DDBJ whole genome shotgun (WGS) entry which is preliminary data.</text>
</comment>
<keyword evidence="1" id="KW-0812">Transmembrane</keyword>
<dbReference type="Proteomes" id="UP001560685">
    <property type="component" value="Unassembled WGS sequence"/>
</dbReference>
<keyword evidence="3" id="KW-1185">Reference proteome</keyword>
<name>A0ABV3Z2E5_9PROT</name>
<proteinExistence type="predicted"/>
<organism evidence="2 3">
    <name type="scientific">Hyphococcus lacteus</name>
    <dbReference type="NCBI Taxonomy" id="3143536"/>
    <lineage>
        <taxon>Bacteria</taxon>
        <taxon>Pseudomonadati</taxon>
        <taxon>Pseudomonadota</taxon>
        <taxon>Alphaproteobacteria</taxon>
        <taxon>Parvularculales</taxon>
        <taxon>Parvularculaceae</taxon>
        <taxon>Hyphococcus</taxon>
    </lineage>
</organism>
<dbReference type="RefSeq" id="WP_369312018.1">
    <property type="nucleotide sequence ID" value="NZ_JBEHZE010000001.1"/>
</dbReference>
<keyword evidence="1" id="KW-1133">Transmembrane helix</keyword>
<protein>
    <submittedName>
        <fullName evidence="2">Uncharacterized protein</fullName>
    </submittedName>
</protein>